<dbReference type="InterPro" id="IPR050164">
    <property type="entry name" value="Peptidase_C19"/>
</dbReference>
<feature type="compositionally biased region" description="Polar residues" evidence="7">
    <location>
        <begin position="246"/>
        <end position="284"/>
    </location>
</feature>
<feature type="compositionally biased region" description="Polar residues" evidence="7">
    <location>
        <begin position="846"/>
        <end position="873"/>
    </location>
</feature>
<evidence type="ECO:0000256" key="5">
    <source>
        <dbReference type="ARBA" id="ARBA00022807"/>
    </source>
</evidence>
<dbReference type="PANTHER" id="PTHR24006">
    <property type="entry name" value="UBIQUITIN CARBOXYL-TERMINAL HYDROLASE"/>
    <property type="match status" value="1"/>
</dbReference>
<dbReference type="InterPro" id="IPR018200">
    <property type="entry name" value="USP_CS"/>
</dbReference>
<dbReference type="Proteomes" id="UP001341245">
    <property type="component" value="Unassembled WGS sequence"/>
</dbReference>
<dbReference type="PROSITE" id="PS50235">
    <property type="entry name" value="USP_3"/>
    <property type="match status" value="1"/>
</dbReference>
<feature type="compositionally biased region" description="Polar residues" evidence="7">
    <location>
        <begin position="178"/>
        <end position="198"/>
    </location>
</feature>
<dbReference type="Pfam" id="PF00443">
    <property type="entry name" value="UCH"/>
    <property type="match status" value="1"/>
</dbReference>
<comment type="caution">
    <text evidence="9">The sequence shown here is derived from an EMBL/GenBank/DDBJ whole genome shotgun (WGS) entry which is preliminary data.</text>
</comment>
<comment type="similarity">
    <text evidence="6">Belongs to the peptidase C19 family.</text>
</comment>
<feature type="compositionally biased region" description="Low complexity" evidence="7">
    <location>
        <begin position="361"/>
        <end position="372"/>
    </location>
</feature>
<dbReference type="PANTHER" id="PTHR24006:SF687">
    <property type="entry name" value="UBIQUITIN CARBOXYL-TERMINAL HYDROLASE 10"/>
    <property type="match status" value="1"/>
</dbReference>
<evidence type="ECO:0000256" key="2">
    <source>
        <dbReference type="ARBA" id="ARBA00022670"/>
    </source>
</evidence>
<feature type="compositionally biased region" description="Polar residues" evidence="7">
    <location>
        <begin position="292"/>
        <end position="310"/>
    </location>
</feature>
<accession>A0ABR0TUV3</accession>
<evidence type="ECO:0000259" key="8">
    <source>
        <dbReference type="PROSITE" id="PS50235"/>
    </source>
</evidence>
<dbReference type="InterPro" id="IPR001394">
    <property type="entry name" value="Peptidase_C19_UCH"/>
</dbReference>
<keyword evidence="4 6" id="KW-0378">Hydrolase</keyword>
<keyword evidence="5 6" id="KW-0788">Thiol protease</keyword>
<feature type="region of interest" description="Disordered" evidence="7">
    <location>
        <begin position="835"/>
        <end position="881"/>
    </location>
</feature>
<reference evidence="9 10" key="1">
    <citation type="submission" date="2023-11" db="EMBL/GenBank/DDBJ databases">
        <title>Draft genome sequence and annotation of the polyextremotolerant black yeast-like fungus Aureobasidium pullulans NRRL 62042.</title>
        <authorList>
            <person name="Dielentheis-Frenken M.R.E."/>
            <person name="Wibberg D."/>
            <person name="Blank L.M."/>
            <person name="Tiso T."/>
        </authorList>
    </citation>
    <scope>NUCLEOTIDE SEQUENCE [LARGE SCALE GENOMIC DNA]</scope>
    <source>
        <strain evidence="9 10">NRRL 62042</strain>
    </source>
</reference>
<keyword evidence="3 6" id="KW-0833">Ubl conjugation pathway</keyword>
<dbReference type="InterPro" id="IPR038765">
    <property type="entry name" value="Papain-like_cys_pep_sf"/>
</dbReference>
<dbReference type="PROSITE" id="PS00972">
    <property type="entry name" value="USP_1"/>
    <property type="match status" value="1"/>
</dbReference>
<evidence type="ECO:0000256" key="6">
    <source>
        <dbReference type="RuleBase" id="RU366025"/>
    </source>
</evidence>
<feature type="compositionally biased region" description="Low complexity" evidence="7">
    <location>
        <begin position="582"/>
        <end position="593"/>
    </location>
</feature>
<dbReference type="Gene3D" id="3.90.70.10">
    <property type="entry name" value="Cysteine proteinases"/>
    <property type="match status" value="1"/>
</dbReference>
<dbReference type="PROSITE" id="PS00973">
    <property type="entry name" value="USP_2"/>
    <property type="match status" value="1"/>
</dbReference>
<evidence type="ECO:0000313" key="10">
    <source>
        <dbReference type="Proteomes" id="UP001341245"/>
    </source>
</evidence>
<sequence>MMNHHLPAGPSHIPQTALPAHSSPMQHHHQSRRHQDYQQFHQQQAVQNPYAQYAHHPGAQGYYAHPGAHMAYPSQQRWMPQAYGYPMHQHHQQHQYQQHQPQYPPRSPVVVSSQPQMAGMSPLVTRQTSMPYMAPPPPVPSQSPLHQLPVSQSPLYHAPPTPATSIPQSLPSPRPASVQASTPSLPASRRSSVAQTQPLVRRMPYYPALPWYSTPDETFPPKASRRRRKRQDLTAGNDAVALPSRGSASTHEPAADSTQSEVSTVAAPSQLPSTQETPATSQAPSEVDAGTATPSSTVAEASKIATLQSQTKKDTRSAVPVVPVVPAVPAARPKTAPSEAMQNAAGATEQAVSAAEPAVPQPEASAEAKPAEPVTPAPKAAPKSWADLMRSKNSAVAAASSAATVNGTGQTNGAVPSRASTLAGALKQFNVDDNDKIAFLEPRGLVNTGNMCYMNSILQILVYCMPFYNFLDQVSKRAAHSFKSDTPLVDAMIMFMREFKTIDSAESAEKLRMRLKDQELEQYGDSITPEYVYDTIKQLPRFSSMRRGHQQDAEEFLGFLLDGIHDECMTVMRKAGVDSDDSAQPASPASTTSGANADAGWLEVGPKQKQSVTRQSGESLPTPITRIFGGSLRSELRVPGLKNSVTMEPYQPLQLDIGAPDVNNIIQALKAITKPETLTGDFGSPRGPGTTAVKQVFIESLPPVLILHLKRFQYDNTGGTQKIWKKVGYPLELEIPKEVFAPQKRGGLAVQGGAPKYRLTSVVYHHGKSAAGGHYTVDILRQDEREWVRVDDTMIRRIRPEDVAEGGAEEDPRVLARALEQHKADSDAAKRNLFEGLDGDDDTDSVRSWNEVNGANKKPTWTSTVANGSSSGKRTPLAKDKSSVKDNKVAYILLYQKMTG</sequence>
<dbReference type="InterPro" id="IPR028889">
    <property type="entry name" value="USP"/>
</dbReference>
<proteinExistence type="inferred from homology"/>
<dbReference type="EC" id="3.4.19.12" evidence="6"/>
<protein>
    <recommendedName>
        <fullName evidence="6">Ubiquitin carboxyl-terminal hydrolase</fullName>
        <ecNumber evidence="6">3.4.19.12</ecNumber>
    </recommendedName>
</protein>
<dbReference type="CDD" id="cd02257">
    <property type="entry name" value="Peptidase_C19"/>
    <property type="match status" value="1"/>
</dbReference>
<keyword evidence="10" id="KW-1185">Reference proteome</keyword>
<keyword evidence="2 6" id="KW-0645">Protease</keyword>
<feature type="region of interest" description="Disordered" evidence="7">
    <location>
        <begin position="1"/>
        <end position="41"/>
    </location>
</feature>
<dbReference type="EMBL" id="JASGXD010000001">
    <property type="protein sequence ID" value="KAK6008266.1"/>
    <property type="molecule type" value="Genomic_DNA"/>
</dbReference>
<evidence type="ECO:0000256" key="4">
    <source>
        <dbReference type="ARBA" id="ARBA00022801"/>
    </source>
</evidence>
<feature type="region of interest" description="Disordered" evidence="7">
    <location>
        <begin position="330"/>
        <end position="384"/>
    </location>
</feature>
<name>A0ABR0TUV3_AURPU</name>
<feature type="region of interest" description="Disordered" evidence="7">
    <location>
        <begin position="578"/>
        <end position="599"/>
    </location>
</feature>
<evidence type="ECO:0000256" key="7">
    <source>
        <dbReference type="SAM" id="MobiDB-lite"/>
    </source>
</evidence>
<feature type="domain" description="USP" evidence="8">
    <location>
        <begin position="443"/>
        <end position="820"/>
    </location>
</feature>
<comment type="catalytic activity">
    <reaction evidence="1 6">
        <text>Thiol-dependent hydrolysis of ester, thioester, amide, peptide and isopeptide bonds formed by the C-terminal Gly of ubiquitin (a 76-residue protein attached to proteins as an intracellular targeting signal).</text>
        <dbReference type="EC" id="3.4.19.12"/>
    </reaction>
</comment>
<evidence type="ECO:0000256" key="1">
    <source>
        <dbReference type="ARBA" id="ARBA00000707"/>
    </source>
</evidence>
<feature type="region of interest" description="Disordered" evidence="7">
    <location>
        <begin position="89"/>
        <end position="318"/>
    </location>
</feature>
<dbReference type="SUPFAM" id="SSF54001">
    <property type="entry name" value="Cysteine proteinases"/>
    <property type="match status" value="1"/>
</dbReference>
<evidence type="ECO:0000256" key="3">
    <source>
        <dbReference type="ARBA" id="ARBA00022786"/>
    </source>
</evidence>
<evidence type="ECO:0000313" key="9">
    <source>
        <dbReference type="EMBL" id="KAK6008266.1"/>
    </source>
</evidence>
<organism evidence="9 10">
    <name type="scientific">Aureobasidium pullulans</name>
    <name type="common">Black yeast</name>
    <name type="synonym">Pullularia pullulans</name>
    <dbReference type="NCBI Taxonomy" id="5580"/>
    <lineage>
        <taxon>Eukaryota</taxon>
        <taxon>Fungi</taxon>
        <taxon>Dikarya</taxon>
        <taxon>Ascomycota</taxon>
        <taxon>Pezizomycotina</taxon>
        <taxon>Dothideomycetes</taxon>
        <taxon>Dothideomycetidae</taxon>
        <taxon>Dothideales</taxon>
        <taxon>Saccotheciaceae</taxon>
        <taxon>Aureobasidium</taxon>
    </lineage>
</organism>
<gene>
    <name evidence="9" type="ORF">QM012_000169</name>
</gene>